<dbReference type="Gene3D" id="2.60.270.20">
    <property type="entry name" value="Cytolysin/lectin"/>
    <property type="match status" value="1"/>
</dbReference>
<dbReference type="InterPro" id="IPR015926">
    <property type="entry name" value="Cytolysin/lectin"/>
</dbReference>
<dbReference type="GO" id="GO:0051715">
    <property type="term" value="P:cytolysis in another organism"/>
    <property type="evidence" value="ECO:0007669"/>
    <property type="project" value="InterPro"/>
</dbReference>
<keyword evidence="3" id="KW-1052">Target cell membrane</keyword>
<keyword evidence="5" id="KW-0166">Nematocyst</keyword>
<protein>
    <submittedName>
        <fullName evidence="7">Bryoporin-like</fullName>
    </submittedName>
</protein>
<dbReference type="Proteomes" id="UP000504632">
    <property type="component" value="Chromosome 3"/>
</dbReference>
<evidence type="ECO:0000256" key="3">
    <source>
        <dbReference type="ARBA" id="ARBA00022537"/>
    </source>
</evidence>
<dbReference type="GeneID" id="115806351"/>
<keyword evidence="4" id="KW-1053">Target membrane</keyword>
<dbReference type="GO" id="GO:0044218">
    <property type="term" value="C:other organism cell membrane"/>
    <property type="evidence" value="ECO:0007669"/>
    <property type="project" value="UniProtKB-KW"/>
</dbReference>
<dbReference type="GO" id="GO:0015267">
    <property type="term" value="F:channel activity"/>
    <property type="evidence" value="ECO:0007669"/>
    <property type="project" value="InterPro"/>
</dbReference>
<comment type="subcellular location">
    <subcellularLocation>
        <location evidence="2">Nematocyst</location>
    </subcellularLocation>
    <subcellularLocation>
        <location evidence="1">Target cell membrane</location>
    </subcellularLocation>
</comment>
<keyword evidence="4" id="KW-0472">Membrane</keyword>
<dbReference type="SUPFAM" id="SSF63724">
    <property type="entry name" value="Cytolysin/lectin"/>
    <property type="match status" value="1"/>
</dbReference>
<keyword evidence="6" id="KW-1185">Reference proteome</keyword>
<dbReference type="InParanoid" id="A0A6J2UR23"/>
<dbReference type="GO" id="GO:0046931">
    <property type="term" value="P:pore complex assembly"/>
    <property type="evidence" value="ECO:0007669"/>
    <property type="project" value="InterPro"/>
</dbReference>
<dbReference type="InterPro" id="IPR050677">
    <property type="entry name" value="Actinoporin_PFT"/>
</dbReference>
<evidence type="ECO:0000256" key="5">
    <source>
        <dbReference type="ARBA" id="ARBA00023331"/>
    </source>
</evidence>
<evidence type="ECO:0000256" key="4">
    <source>
        <dbReference type="ARBA" id="ARBA00023298"/>
    </source>
</evidence>
<evidence type="ECO:0000313" key="7">
    <source>
        <dbReference type="RefSeq" id="XP_030622885.1"/>
    </source>
</evidence>
<dbReference type="Pfam" id="PF06369">
    <property type="entry name" value="Anemone_cytotox"/>
    <property type="match status" value="1"/>
</dbReference>
<dbReference type="AlphaFoldDB" id="A0A6J2UR23"/>
<dbReference type="PANTHER" id="PTHR40388">
    <property type="entry name" value="BRYOPORIN"/>
    <property type="match status" value="1"/>
</dbReference>
<name>A0A6J2UR23_CHACN</name>
<sequence>MATGGAPKPARSCTVKIKNCSTVHSLINPKFWMNSGYNSQPPSPTVDVNTTGVCAFSKTAGAATGAVGVLTYELFNKKKQCSDKVIAIMFSVPYDCNLYDNWLAVGIFDCAQPCDDTLYNLMYYKSDSKFLRAKATDPSIVYTQESVEIRASMSNARTADVQVEIHDKC</sequence>
<dbReference type="PANTHER" id="PTHR40388:SF2">
    <property type="entry name" value="ACTINOPORIN-LIKE PROTEIN"/>
    <property type="match status" value="1"/>
</dbReference>
<gene>
    <name evidence="7" type="primary">LOC115806351</name>
</gene>
<dbReference type="GO" id="GO:0042151">
    <property type="term" value="C:nematocyst"/>
    <property type="evidence" value="ECO:0007669"/>
    <property type="project" value="UniProtKB-SubCell"/>
</dbReference>
<dbReference type="OrthoDB" id="6132998at2759"/>
<accession>A0A6J2UR23</accession>
<evidence type="ECO:0000313" key="6">
    <source>
        <dbReference type="Proteomes" id="UP000504632"/>
    </source>
</evidence>
<dbReference type="GO" id="GO:0046930">
    <property type="term" value="C:pore complex"/>
    <property type="evidence" value="ECO:0007669"/>
    <property type="project" value="InterPro"/>
</dbReference>
<evidence type="ECO:0000256" key="2">
    <source>
        <dbReference type="ARBA" id="ARBA00004532"/>
    </source>
</evidence>
<dbReference type="RefSeq" id="XP_030622885.1">
    <property type="nucleotide sequence ID" value="XM_030767025.1"/>
</dbReference>
<dbReference type="GO" id="GO:0006812">
    <property type="term" value="P:monoatomic cation transport"/>
    <property type="evidence" value="ECO:0007669"/>
    <property type="project" value="InterPro"/>
</dbReference>
<evidence type="ECO:0000256" key="1">
    <source>
        <dbReference type="ARBA" id="ARBA00004175"/>
    </source>
</evidence>
<dbReference type="InterPro" id="IPR009104">
    <property type="entry name" value="Anemon_actinoporin-like"/>
</dbReference>
<organism evidence="6 7">
    <name type="scientific">Chanos chanos</name>
    <name type="common">Milkfish</name>
    <name type="synonym">Mugil chanos</name>
    <dbReference type="NCBI Taxonomy" id="29144"/>
    <lineage>
        <taxon>Eukaryota</taxon>
        <taxon>Metazoa</taxon>
        <taxon>Chordata</taxon>
        <taxon>Craniata</taxon>
        <taxon>Vertebrata</taxon>
        <taxon>Euteleostomi</taxon>
        <taxon>Actinopterygii</taxon>
        <taxon>Neopterygii</taxon>
        <taxon>Teleostei</taxon>
        <taxon>Ostariophysi</taxon>
        <taxon>Gonorynchiformes</taxon>
        <taxon>Chanidae</taxon>
        <taxon>Chanos</taxon>
    </lineage>
</organism>
<proteinExistence type="predicted"/>
<reference evidence="7" key="1">
    <citation type="submission" date="2025-08" db="UniProtKB">
        <authorList>
            <consortium name="RefSeq"/>
        </authorList>
    </citation>
    <scope>IDENTIFICATION</scope>
</reference>